<evidence type="ECO:0000259" key="3">
    <source>
        <dbReference type="Pfam" id="PF14383"/>
    </source>
</evidence>
<comment type="caution">
    <text evidence="4">The sequence shown here is derived from an EMBL/GenBank/DDBJ whole genome shotgun (WGS) entry which is preliminary data.</text>
</comment>
<feature type="compositionally biased region" description="Low complexity" evidence="1">
    <location>
        <begin position="135"/>
        <end position="145"/>
    </location>
</feature>
<protein>
    <recommendedName>
        <fullName evidence="6">DUF4378 domain-containing protein</fullName>
    </recommendedName>
</protein>
<dbReference type="PANTHER" id="PTHR40836:SF4">
    <property type="entry name" value="RB1-INDUCIBLE COILED-COIL PROTEIN"/>
    <property type="match status" value="1"/>
</dbReference>
<name>A0AAN9NB13_PHACN</name>
<dbReference type="InterPro" id="IPR032795">
    <property type="entry name" value="DUF3741-assoc"/>
</dbReference>
<reference evidence="4 5" key="1">
    <citation type="submission" date="2024-01" db="EMBL/GenBank/DDBJ databases">
        <title>The genomes of 5 underutilized Papilionoideae crops provide insights into root nodulation and disease resistanc.</title>
        <authorList>
            <person name="Jiang F."/>
        </authorList>
    </citation>
    <scope>NUCLEOTIDE SEQUENCE [LARGE SCALE GENOMIC DNA]</scope>
    <source>
        <strain evidence="4">JINMINGXINNONG_FW02</strain>
        <tissue evidence="4">Leaves</tissue>
    </source>
</reference>
<evidence type="ECO:0000313" key="4">
    <source>
        <dbReference type="EMBL" id="KAK7367192.1"/>
    </source>
</evidence>
<dbReference type="Proteomes" id="UP001374584">
    <property type="component" value="Unassembled WGS sequence"/>
</dbReference>
<evidence type="ECO:0000256" key="1">
    <source>
        <dbReference type="SAM" id="MobiDB-lite"/>
    </source>
</evidence>
<dbReference type="EMBL" id="JAYMYR010000004">
    <property type="protein sequence ID" value="KAK7367192.1"/>
    <property type="molecule type" value="Genomic_DNA"/>
</dbReference>
<feature type="region of interest" description="Disordered" evidence="1">
    <location>
        <begin position="120"/>
        <end position="145"/>
    </location>
</feature>
<feature type="compositionally biased region" description="Basic and acidic residues" evidence="1">
    <location>
        <begin position="120"/>
        <end position="133"/>
    </location>
</feature>
<proteinExistence type="predicted"/>
<feature type="domain" description="DUF4378" evidence="2">
    <location>
        <begin position="723"/>
        <end position="890"/>
    </location>
</feature>
<sequence>MGGLLHFFEFNQGRMAKKVLTRKRHHGGLEAPRNSLDLQVQTPQNFCPQRELSCNYQVEEEGRPENNRYSNVGSMKKLINEELSKQSSTRQNAPSLVARLMGIDTMPLDTKYVVPSDKRISENVGKKSSEKGVSRRGSSVSWGSSNFNSSSQMDFESLYEDMDVVDDDDGWNKSFGEPRRRDHPQDEELQKFKKEFEAYQAARFLECSKVAEIGGVPRRLFVQQNLNKEKVVHNELLSQRAAAGKLADLDNHSFKTPPPEIYGSEYRGDTMELVPATQRKTFPPRSRTLSRDFEESLLMKSCNRLDTSASPTRIVILKPGPDSICNHEENWTISTGTIQGRNSIEDFLEEVKERLKCELQGKIVKKVSVVRGSGIETPYNEKPSDPKLIARHIVKQVRESTTRDADTNLLHSESTGSFKSEMQFNGPTSPEIISRDTRKFLSDRLRNVVRSQAHADFPEGKSRSLALDSHKAGLKQVGDIMKYASNWEISKEEAEMQTGSFRHELDENIFLHKDLSPRNLVRSLSAPVSRSGTSFGKLLLEDRHILTGAQIRRKLEAVETMSVDVKKRKKDRFNIKERVSNFRYNLALRGRLFGRRVQSMVESRGNEYGPMVRDFTSGPTVLMNCGERHENSTEVPPSPASVCSSSMHEDLWRRTEYLSPISTPDVSSRDDNVVPQVFRDISSGLNELRRQLNQLESDGPDDFTIKQEAAESDLDQLEDPAESYIRDLLVASGLYFGSWDKSLLRGDTFAKPIGNSVYEEVEESRSKWVKENDDSCMKDHNENKLDHKVLLDLLNEALSLVLGPPLTLSRFRRNLSNSSMLPPSGKELLNLVWDIIRVSLYPPSDISTYSLDTLVAQHLGSIPWSELIHDEINILERDIECLITEDLVEELTKDIYSKMK</sequence>
<feature type="domain" description="DUF3741" evidence="3">
    <location>
        <begin position="92"/>
        <end position="107"/>
    </location>
</feature>
<dbReference type="AlphaFoldDB" id="A0AAN9NB13"/>
<dbReference type="PANTHER" id="PTHR40836">
    <property type="entry name" value="RB1-INDUCIBLE COILED-COIL PROTEIN"/>
    <property type="match status" value="1"/>
</dbReference>
<dbReference type="InterPro" id="IPR025486">
    <property type="entry name" value="DUF4378"/>
</dbReference>
<evidence type="ECO:0000313" key="5">
    <source>
        <dbReference type="Proteomes" id="UP001374584"/>
    </source>
</evidence>
<evidence type="ECO:0008006" key="6">
    <source>
        <dbReference type="Google" id="ProtNLM"/>
    </source>
</evidence>
<accession>A0AAN9NB13</accession>
<dbReference type="Pfam" id="PF14383">
    <property type="entry name" value="VARLMGL"/>
    <property type="match status" value="1"/>
</dbReference>
<dbReference type="Pfam" id="PF14309">
    <property type="entry name" value="DUF4378"/>
    <property type="match status" value="1"/>
</dbReference>
<gene>
    <name evidence="4" type="ORF">VNO80_09201</name>
</gene>
<organism evidence="4 5">
    <name type="scientific">Phaseolus coccineus</name>
    <name type="common">Scarlet runner bean</name>
    <name type="synonym">Phaseolus multiflorus</name>
    <dbReference type="NCBI Taxonomy" id="3886"/>
    <lineage>
        <taxon>Eukaryota</taxon>
        <taxon>Viridiplantae</taxon>
        <taxon>Streptophyta</taxon>
        <taxon>Embryophyta</taxon>
        <taxon>Tracheophyta</taxon>
        <taxon>Spermatophyta</taxon>
        <taxon>Magnoliopsida</taxon>
        <taxon>eudicotyledons</taxon>
        <taxon>Gunneridae</taxon>
        <taxon>Pentapetalae</taxon>
        <taxon>rosids</taxon>
        <taxon>fabids</taxon>
        <taxon>Fabales</taxon>
        <taxon>Fabaceae</taxon>
        <taxon>Papilionoideae</taxon>
        <taxon>50 kb inversion clade</taxon>
        <taxon>NPAAA clade</taxon>
        <taxon>indigoferoid/millettioid clade</taxon>
        <taxon>Phaseoleae</taxon>
        <taxon>Phaseolus</taxon>
    </lineage>
</organism>
<evidence type="ECO:0000259" key="2">
    <source>
        <dbReference type="Pfam" id="PF14309"/>
    </source>
</evidence>
<keyword evidence="5" id="KW-1185">Reference proteome</keyword>